<proteinExistence type="predicted"/>
<feature type="region of interest" description="Disordered" evidence="1">
    <location>
        <begin position="62"/>
        <end position="132"/>
    </location>
</feature>
<feature type="region of interest" description="Disordered" evidence="1">
    <location>
        <begin position="1"/>
        <end position="32"/>
    </location>
</feature>
<dbReference type="EMBL" id="VSRR010023342">
    <property type="protein sequence ID" value="MPC65406.1"/>
    <property type="molecule type" value="Genomic_DNA"/>
</dbReference>
<accession>A0A5B7H650</accession>
<evidence type="ECO:0000256" key="1">
    <source>
        <dbReference type="SAM" id="MobiDB-lite"/>
    </source>
</evidence>
<sequence>MTNVAAAGASSRLVTKDAPPPRSVSGAVVGASRGADALRDTAACPNASAPHTEGERKTLYWSRASPSQSPFTATHRHPPTASHRYDTLLALPARPPATPPSLHSSLSHCTCCSPPSPSPLSAPPTAMTTSSS</sequence>
<evidence type="ECO:0000313" key="3">
    <source>
        <dbReference type="Proteomes" id="UP000324222"/>
    </source>
</evidence>
<name>A0A5B7H650_PORTR</name>
<reference evidence="2 3" key="1">
    <citation type="submission" date="2019-05" db="EMBL/GenBank/DDBJ databases">
        <title>Another draft genome of Portunus trituberculatus and its Hox gene families provides insights of decapod evolution.</title>
        <authorList>
            <person name="Jeong J.-H."/>
            <person name="Song I."/>
            <person name="Kim S."/>
            <person name="Choi T."/>
            <person name="Kim D."/>
            <person name="Ryu S."/>
            <person name="Kim W."/>
        </authorList>
    </citation>
    <scope>NUCLEOTIDE SEQUENCE [LARGE SCALE GENOMIC DNA]</scope>
    <source>
        <tissue evidence="2">Muscle</tissue>
    </source>
</reference>
<feature type="compositionally biased region" description="Low complexity" evidence="1">
    <location>
        <begin position="123"/>
        <end position="132"/>
    </location>
</feature>
<dbReference type="AlphaFoldDB" id="A0A5B7H650"/>
<protein>
    <submittedName>
        <fullName evidence="2">Uncharacterized protein</fullName>
    </submittedName>
</protein>
<keyword evidence="3" id="KW-1185">Reference proteome</keyword>
<comment type="caution">
    <text evidence="2">The sequence shown here is derived from an EMBL/GenBank/DDBJ whole genome shotgun (WGS) entry which is preliminary data.</text>
</comment>
<organism evidence="2 3">
    <name type="scientific">Portunus trituberculatus</name>
    <name type="common">Swimming crab</name>
    <name type="synonym">Neptunus trituberculatus</name>
    <dbReference type="NCBI Taxonomy" id="210409"/>
    <lineage>
        <taxon>Eukaryota</taxon>
        <taxon>Metazoa</taxon>
        <taxon>Ecdysozoa</taxon>
        <taxon>Arthropoda</taxon>
        <taxon>Crustacea</taxon>
        <taxon>Multicrustacea</taxon>
        <taxon>Malacostraca</taxon>
        <taxon>Eumalacostraca</taxon>
        <taxon>Eucarida</taxon>
        <taxon>Decapoda</taxon>
        <taxon>Pleocyemata</taxon>
        <taxon>Brachyura</taxon>
        <taxon>Eubrachyura</taxon>
        <taxon>Portunoidea</taxon>
        <taxon>Portunidae</taxon>
        <taxon>Portuninae</taxon>
        <taxon>Portunus</taxon>
    </lineage>
</organism>
<dbReference type="Proteomes" id="UP000324222">
    <property type="component" value="Unassembled WGS sequence"/>
</dbReference>
<evidence type="ECO:0000313" key="2">
    <source>
        <dbReference type="EMBL" id="MPC65406.1"/>
    </source>
</evidence>
<gene>
    <name evidence="2" type="ORF">E2C01_059540</name>
</gene>